<dbReference type="Proteomes" id="UP000315353">
    <property type="component" value="Unassembled WGS sequence"/>
</dbReference>
<accession>A0A1L7CLA0</accession>
<dbReference type="STRING" id="28028.CFLV_05165"/>
<dbReference type="Pfam" id="PF10739">
    <property type="entry name" value="DUF2550"/>
    <property type="match status" value="1"/>
</dbReference>
<dbReference type="Proteomes" id="UP000185479">
    <property type="component" value="Chromosome"/>
</dbReference>
<dbReference type="EMBL" id="BJNB01000001">
    <property type="protein sequence ID" value="GEB96606.1"/>
    <property type="molecule type" value="Genomic_DNA"/>
</dbReference>
<keyword evidence="2" id="KW-0472">Membrane</keyword>
<feature type="transmembrane region" description="Helical" evidence="2">
    <location>
        <begin position="6"/>
        <end position="28"/>
    </location>
</feature>
<evidence type="ECO:0000313" key="3">
    <source>
        <dbReference type="EMBL" id="APT86631.1"/>
    </source>
</evidence>
<dbReference type="GeneID" id="82880104"/>
<keyword evidence="2" id="KW-0812">Transmembrane</keyword>
<dbReference type="KEGG" id="cfc:CFLV_05165"/>
<evidence type="ECO:0000256" key="2">
    <source>
        <dbReference type="SAM" id="Phobius"/>
    </source>
</evidence>
<keyword evidence="2" id="KW-1133">Transmembrane helix</keyword>
<gene>
    <name evidence="4" type="ORF">CFL01nite_01010</name>
    <name evidence="3" type="ORF">CFLV_05165</name>
</gene>
<dbReference type="OrthoDB" id="4793422at2"/>
<dbReference type="InterPro" id="IPR019675">
    <property type="entry name" value="DUF2550"/>
</dbReference>
<evidence type="ECO:0000256" key="1">
    <source>
        <dbReference type="SAM" id="MobiDB-lite"/>
    </source>
</evidence>
<evidence type="ECO:0000313" key="4">
    <source>
        <dbReference type="EMBL" id="GEB96606.1"/>
    </source>
</evidence>
<dbReference type="AlphaFoldDB" id="A0A1L7CLA0"/>
<feature type="region of interest" description="Disordered" evidence="1">
    <location>
        <begin position="136"/>
        <end position="157"/>
    </location>
</feature>
<evidence type="ECO:0000313" key="5">
    <source>
        <dbReference type="Proteomes" id="UP000185479"/>
    </source>
</evidence>
<dbReference type="EMBL" id="CP009246">
    <property type="protein sequence ID" value="APT86631.1"/>
    <property type="molecule type" value="Genomic_DNA"/>
</dbReference>
<sequence length="157" mass="18378">MDALFTVIFWLLVIACVTLGLLAAFRFFRLRSRGTSVLLRKMPAKDSHSWRHGMLRYIGESVKFYKLRSVWPTADLVLDRLDVELLGNRKLDDDEASFMPEATEVLHFRAGEREYEFASDQHGILALTAWIESAPSRRQEKRDFERLRSRATRYPKQ</sequence>
<protein>
    <submittedName>
        <fullName evidence="3">Uncharacterized protein</fullName>
    </submittedName>
</protein>
<keyword evidence="5" id="KW-1185">Reference proteome</keyword>
<organism evidence="3 5">
    <name type="scientific">Corynebacterium flavescens</name>
    <dbReference type="NCBI Taxonomy" id="28028"/>
    <lineage>
        <taxon>Bacteria</taxon>
        <taxon>Bacillati</taxon>
        <taxon>Actinomycetota</taxon>
        <taxon>Actinomycetes</taxon>
        <taxon>Mycobacteriales</taxon>
        <taxon>Corynebacteriaceae</taxon>
        <taxon>Corynebacterium</taxon>
    </lineage>
</organism>
<reference evidence="4 6" key="2">
    <citation type="submission" date="2019-06" db="EMBL/GenBank/DDBJ databases">
        <title>Whole genome shotgun sequence of Corynebacterium flavescens NBRC 14136.</title>
        <authorList>
            <person name="Hosoyama A."/>
            <person name="Uohara A."/>
            <person name="Ohji S."/>
            <person name="Ichikawa N."/>
        </authorList>
    </citation>
    <scope>NUCLEOTIDE SEQUENCE [LARGE SCALE GENOMIC DNA]</scope>
    <source>
        <strain evidence="4 6">NBRC 14136</strain>
    </source>
</reference>
<feature type="compositionally biased region" description="Basic and acidic residues" evidence="1">
    <location>
        <begin position="136"/>
        <end position="148"/>
    </location>
</feature>
<reference evidence="3 5" key="1">
    <citation type="submission" date="2014-08" db="EMBL/GenBank/DDBJ databases">
        <title>Complete genome sequence of Corynebacterium flavescens OJ8(T)(=DSM 20296(T)), isolated from cheese.</title>
        <authorList>
            <person name="Ruckert C."/>
            <person name="Albersmeier A."/>
            <person name="Winkler A."/>
            <person name="Kalinowski J."/>
        </authorList>
    </citation>
    <scope>NUCLEOTIDE SEQUENCE [LARGE SCALE GENOMIC DNA]</scope>
    <source>
        <strain evidence="3 5">OJ8</strain>
    </source>
</reference>
<name>A0A1L7CLA0_CORFL</name>
<evidence type="ECO:0000313" key="6">
    <source>
        <dbReference type="Proteomes" id="UP000315353"/>
    </source>
</evidence>
<dbReference type="RefSeq" id="WP_075729627.1">
    <property type="nucleotide sequence ID" value="NZ_BJNB01000001.1"/>
</dbReference>
<proteinExistence type="predicted"/>